<dbReference type="GO" id="GO:0008270">
    <property type="term" value="F:zinc ion binding"/>
    <property type="evidence" value="ECO:0007669"/>
    <property type="project" value="UniProtKB-KW"/>
</dbReference>
<dbReference type="InterPro" id="IPR041983">
    <property type="entry name" value="ADA2-like_ZZ"/>
</dbReference>
<feature type="compositionally biased region" description="Polar residues" evidence="10">
    <location>
        <begin position="239"/>
        <end position="252"/>
    </location>
</feature>
<feature type="domain" description="SANT" evidence="14">
    <location>
        <begin position="111"/>
        <end position="163"/>
    </location>
</feature>
<evidence type="ECO:0000259" key="11">
    <source>
        <dbReference type="PROSITE" id="PS50090"/>
    </source>
</evidence>
<dbReference type="GO" id="GO:0006357">
    <property type="term" value="P:regulation of transcription by RNA polymerase II"/>
    <property type="evidence" value="ECO:0007669"/>
    <property type="project" value="InterPro"/>
</dbReference>
<reference evidence="16" key="1">
    <citation type="journal article" date="2023" name="Science">
        <title>Elucidation of the pathway for biosynthesis of saponin adjuvants from the soapbark tree.</title>
        <authorList>
            <person name="Reed J."/>
            <person name="Orme A."/>
            <person name="El-Demerdash A."/>
            <person name="Owen C."/>
            <person name="Martin L.B.B."/>
            <person name="Misra R.C."/>
            <person name="Kikuchi S."/>
            <person name="Rejzek M."/>
            <person name="Martin A.C."/>
            <person name="Harkess A."/>
            <person name="Leebens-Mack J."/>
            <person name="Louveau T."/>
            <person name="Stephenson M.J."/>
            <person name="Osbourn A."/>
        </authorList>
    </citation>
    <scope>NUCLEOTIDE SEQUENCE</scope>
    <source>
        <strain evidence="16">S10</strain>
    </source>
</reference>
<evidence type="ECO:0000313" key="16">
    <source>
        <dbReference type="EMBL" id="KAJ7967821.1"/>
    </source>
</evidence>
<dbReference type="GO" id="GO:0003682">
    <property type="term" value="F:chromatin binding"/>
    <property type="evidence" value="ECO:0007669"/>
    <property type="project" value="TreeGrafter"/>
</dbReference>
<dbReference type="Pfam" id="PF22941">
    <property type="entry name" value="TADA2A-like_3rd"/>
    <property type="match status" value="1"/>
</dbReference>
<dbReference type="PIRSF" id="PIRSF025024">
    <property type="entry name" value="Transcriptional_adaptor_2"/>
    <property type="match status" value="1"/>
</dbReference>
<evidence type="ECO:0000256" key="10">
    <source>
        <dbReference type="SAM" id="MobiDB-lite"/>
    </source>
</evidence>
<gene>
    <name evidence="16" type="ORF">O6P43_012029</name>
</gene>
<keyword evidence="3 9" id="KW-0863">Zinc-finger</keyword>
<dbReference type="AlphaFoldDB" id="A0AAD7M0R7"/>
<dbReference type="PROSITE" id="PS50090">
    <property type="entry name" value="MYB_LIKE"/>
    <property type="match status" value="1"/>
</dbReference>
<evidence type="ECO:0000259" key="12">
    <source>
        <dbReference type="PROSITE" id="PS50135"/>
    </source>
</evidence>
<feature type="non-terminal residue" evidence="16">
    <location>
        <position position="1"/>
    </location>
</feature>
<dbReference type="InterPro" id="IPR017884">
    <property type="entry name" value="SANT_dom"/>
</dbReference>
<dbReference type="GO" id="GO:0006338">
    <property type="term" value="P:chromatin remodeling"/>
    <property type="evidence" value="ECO:0007669"/>
    <property type="project" value="TreeGrafter"/>
</dbReference>
<evidence type="ECO:0000256" key="7">
    <source>
        <dbReference type="ARBA" id="ARBA00023163"/>
    </source>
</evidence>
<dbReference type="GO" id="GO:0005634">
    <property type="term" value="C:nucleus"/>
    <property type="evidence" value="ECO:0007669"/>
    <property type="project" value="UniProtKB-SubCell"/>
</dbReference>
<dbReference type="PROSITE" id="PS01357">
    <property type="entry name" value="ZF_ZZ_1"/>
    <property type="match status" value="1"/>
</dbReference>
<sequence length="568" mass="63610">PVYKDYKLKKCSTVQIPLTAHSWLCRSRRKKNASTGEISESAAAGQGSGEGKRALYHCNYCNKDITGKIHIKCVLCPDFDLCIECFSVGAEVTPHKSSHPYRVLDNLSFPLICLDWNADDEILLLEGIEMYGLGNWAEVAEHVGTKTKEQCIDHYTNIYLDTPYFPLPDMSSVVGRNRTELLALAKVHGKDKKGISTGDLTLKEETPFSSSRVKVEDSQKMGSSSCLSSSFNSEGGAGPSSSKNMAASTANEKASGVGRGEDGPGVKFQDPQVDRTYGGNEPSSSGNEGLSLVELSGYNPKRQEFDPEYDNDAEQLLAEMEFKDTDTEEERELQLRVLQIYSKRLDERNHRKDFILERSLLYPNPFEEDLTSEERAICRRYDVFMRFHSKEEHNELLQIVIGEHRTLKRIQELEEARAAGCRTSAEADRYWELKRKREAEKSACMAKETPQVGPSNQWAGAPNAFMTSQSAGMDSSTRATRQAASGSVNEMDITRYYGADLLSEAEKRLCCEIRLHPPIYLKMLEVMSVHIFKGNVTSKSDAHPLFKMEPSKIDKVYDMLVKKGIAPP</sequence>
<dbReference type="Gene3D" id="3.30.60.90">
    <property type="match status" value="1"/>
</dbReference>
<keyword evidence="6" id="KW-0238">DNA-binding</keyword>
<evidence type="ECO:0000256" key="1">
    <source>
        <dbReference type="ARBA" id="ARBA00004123"/>
    </source>
</evidence>
<dbReference type="InterPro" id="IPR009057">
    <property type="entry name" value="Homeodomain-like_sf"/>
</dbReference>
<dbReference type="PANTHER" id="PTHR12374">
    <property type="entry name" value="TRANSCRIPTIONAL ADAPTOR 2 ADA2 -RELATED"/>
    <property type="match status" value="1"/>
</dbReference>
<feature type="domain" description="Myb-like" evidence="11">
    <location>
        <begin position="116"/>
        <end position="159"/>
    </location>
</feature>
<feature type="compositionally biased region" description="Low complexity" evidence="10">
    <location>
        <begin position="278"/>
        <end position="291"/>
    </location>
</feature>
<proteinExistence type="predicted"/>
<name>A0AAD7M0R7_QUISA</name>
<keyword evidence="4" id="KW-0862">Zinc</keyword>
<dbReference type="CDD" id="cd00167">
    <property type="entry name" value="SANT"/>
    <property type="match status" value="1"/>
</dbReference>
<comment type="caution">
    <text evidence="16">The sequence shown here is derived from an EMBL/GenBank/DDBJ whole genome shotgun (WGS) entry which is preliminary data.</text>
</comment>
<dbReference type="FunFam" id="3.30.60.90:FF:000013">
    <property type="entry name" value="Transcriptional adapter"/>
    <property type="match status" value="1"/>
</dbReference>
<dbReference type="EMBL" id="JARAOO010000005">
    <property type="protein sequence ID" value="KAJ7967821.1"/>
    <property type="molecule type" value="Genomic_DNA"/>
</dbReference>
<dbReference type="Pfam" id="PF25299">
    <property type="entry name" value="ZZ_ADA2"/>
    <property type="match status" value="1"/>
</dbReference>
<dbReference type="SUPFAM" id="SSF57850">
    <property type="entry name" value="RING/U-box"/>
    <property type="match status" value="1"/>
</dbReference>
<dbReference type="InterPro" id="IPR017930">
    <property type="entry name" value="Myb_dom"/>
</dbReference>
<feature type="region of interest" description="Disordered" evidence="10">
    <location>
        <begin position="207"/>
        <end position="291"/>
    </location>
</feature>
<dbReference type="InterPro" id="IPR055141">
    <property type="entry name" value="TADA2A_B-like_dom"/>
</dbReference>
<dbReference type="InterPro" id="IPR036388">
    <property type="entry name" value="WH-like_DNA-bd_sf"/>
</dbReference>
<dbReference type="Pfam" id="PF00249">
    <property type="entry name" value="Myb_DNA-binding"/>
    <property type="match status" value="1"/>
</dbReference>
<dbReference type="PROSITE" id="PS50934">
    <property type="entry name" value="SWIRM"/>
    <property type="match status" value="1"/>
</dbReference>
<dbReference type="CDD" id="cd02335">
    <property type="entry name" value="ZZ_ADA2"/>
    <property type="match status" value="1"/>
</dbReference>
<accession>A0AAD7M0R7</accession>
<dbReference type="InterPro" id="IPR007526">
    <property type="entry name" value="SWIRM"/>
</dbReference>
<dbReference type="PROSITE" id="PS51294">
    <property type="entry name" value="HTH_MYB"/>
    <property type="match status" value="1"/>
</dbReference>
<dbReference type="SMART" id="SM00291">
    <property type="entry name" value="ZnF_ZZ"/>
    <property type="match status" value="1"/>
</dbReference>
<evidence type="ECO:0000256" key="6">
    <source>
        <dbReference type="ARBA" id="ARBA00023125"/>
    </source>
</evidence>
<dbReference type="KEGG" id="qsa:O6P43_012029"/>
<evidence type="ECO:0000256" key="9">
    <source>
        <dbReference type="PROSITE-ProRule" id="PRU00228"/>
    </source>
</evidence>
<keyword evidence="2" id="KW-0479">Metal-binding</keyword>
<protein>
    <submittedName>
        <fullName evidence="16">Transcriptional adapter</fullName>
    </submittedName>
</protein>
<evidence type="ECO:0000256" key="5">
    <source>
        <dbReference type="ARBA" id="ARBA00023015"/>
    </source>
</evidence>
<dbReference type="GO" id="GO:0003677">
    <property type="term" value="F:DNA binding"/>
    <property type="evidence" value="ECO:0007669"/>
    <property type="project" value="UniProtKB-KW"/>
</dbReference>
<dbReference type="PANTHER" id="PTHR12374:SF81">
    <property type="entry name" value="TRANSCRIPTIONAL ADAPTER ADA2B"/>
    <property type="match status" value="1"/>
</dbReference>
<dbReference type="GO" id="GO:0003713">
    <property type="term" value="F:transcription coactivator activity"/>
    <property type="evidence" value="ECO:0007669"/>
    <property type="project" value="InterPro"/>
</dbReference>
<feature type="domain" description="SWIRM" evidence="13">
    <location>
        <begin position="482"/>
        <end position="568"/>
    </location>
</feature>
<evidence type="ECO:0000259" key="14">
    <source>
        <dbReference type="PROSITE" id="PS51293"/>
    </source>
</evidence>
<evidence type="ECO:0000256" key="4">
    <source>
        <dbReference type="ARBA" id="ARBA00022833"/>
    </source>
</evidence>
<evidence type="ECO:0000256" key="2">
    <source>
        <dbReference type="ARBA" id="ARBA00022723"/>
    </source>
</evidence>
<keyword evidence="17" id="KW-1185">Reference proteome</keyword>
<evidence type="ECO:0000256" key="3">
    <source>
        <dbReference type="ARBA" id="ARBA00022771"/>
    </source>
</evidence>
<dbReference type="FunFam" id="1.10.10.60:FF:000115">
    <property type="entry name" value="Transcriptional adapter 2"/>
    <property type="match status" value="1"/>
</dbReference>
<evidence type="ECO:0000256" key="8">
    <source>
        <dbReference type="ARBA" id="ARBA00023242"/>
    </source>
</evidence>
<dbReference type="InterPro" id="IPR016827">
    <property type="entry name" value="Ada2/TADA2"/>
</dbReference>
<dbReference type="InterPro" id="IPR043145">
    <property type="entry name" value="Znf_ZZ_sf"/>
</dbReference>
<evidence type="ECO:0000259" key="15">
    <source>
        <dbReference type="PROSITE" id="PS51294"/>
    </source>
</evidence>
<dbReference type="SMART" id="SM00717">
    <property type="entry name" value="SANT"/>
    <property type="match status" value="1"/>
</dbReference>
<feature type="domain" description="HTH myb-type" evidence="15">
    <location>
        <begin position="116"/>
        <end position="163"/>
    </location>
</feature>
<keyword evidence="7" id="KW-0804">Transcription</keyword>
<dbReference type="Proteomes" id="UP001163823">
    <property type="component" value="Chromosome 5"/>
</dbReference>
<evidence type="ECO:0000313" key="17">
    <source>
        <dbReference type="Proteomes" id="UP001163823"/>
    </source>
</evidence>
<feature type="domain" description="ZZ-type" evidence="12">
    <location>
        <begin position="53"/>
        <end position="109"/>
    </location>
</feature>
<evidence type="ECO:0000259" key="13">
    <source>
        <dbReference type="PROSITE" id="PS50934"/>
    </source>
</evidence>
<dbReference type="Gene3D" id="1.10.10.60">
    <property type="entry name" value="Homeodomain-like"/>
    <property type="match status" value="1"/>
</dbReference>
<dbReference type="PROSITE" id="PS51293">
    <property type="entry name" value="SANT"/>
    <property type="match status" value="1"/>
</dbReference>
<dbReference type="FunFam" id="1.10.10.10:FF:000087">
    <property type="entry name" value="Transcriptional adapter 2"/>
    <property type="match status" value="1"/>
</dbReference>
<keyword evidence="8" id="KW-0539">Nucleus</keyword>
<keyword evidence="5" id="KW-0805">Transcription regulation</keyword>
<organism evidence="16 17">
    <name type="scientific">Quillaja saponaria</name>
    <name type="common">Soap bark tree</name>
    <dbReference type="NCBI Taxonomy" id="32244"/>
    <lineage>
        <taxon>Eukaryota</taxon>
        <taxon>Viridiplantae</taxon>
        <taxon>Streptophyta</taxon>
        <taxon>Embryophyta</taxon>
        <taxon>Tracheophyta</taxon>
        <taxon>Spermatophyta</taxon>
        <taxon>Magnoliopsida</taxon>
        <taxon>eudicotyledons</taxon>
        <taxon>Gunneridae</taxon>
        <taxon>Pentapetalae</taxon>
        <taxon>rosids</taxon>
        <taxon>fabids</taxon>
        <taxon>Fabales</taxon>
        <taxon>Quillajaceae</taxon>
        <taxon>Quillaja</taxon>
    </lineage>
</organism>
<dbReference type="InterPro" id="IPR000433">
    <property type="entry name" value="Znf_ZZ"/>
</dbReference>
<dbReference type="SUPFAM" id="SSF46689">
    <property type="entry name" value="Homeodomain-like"/>
    <property type="match status" value="2"/>
</dbReference>
<feature type="compositionally biased region" description="Low complexity" evidence="10">
    <location>
        <begin position="220"/>
        <end position="233"/>
    </location>
</feature>
<comment type="subcellular location">
    <subcellularLocation>
        <location evidence="1">Nucleus</location>
    </subcellularLocation>
</comment>
<dbReference type="Gene3D" id="1.10.10.10">
    <property type="entry name" value="Winged helix-like DNA-binding domain superfamily/Winged helix DNA-binding domain"/>
    <property type="match status" value="1"/>
</dbReference>
<dbReference type="InterPro" id="IPR001005">
    <property type="entry name" value="SANT/Myb"/>
</dbReference>
<dbReference type="PROSITE" id="PS50135">
    <property type="entry name" value="ZF_ZZ_2"/>
    <property type="match status" value="1"/>
</dbReference>